<keyword evidence="1" id="KW-0175">Coiled coil</keyword>
<dbReference type="InterPro" id="IPR003680">
    <property type="entry name" value="Flavodoxin_fold"/>
</dbReference>
<dbReference type="PROSITE" id="PS00108">
    <property type="entry name" value="PROTEIN_KINASE_ST"/>
    <property type="match status" value="1"/>
</dbReference>
<dbReference type="PANTHER" id="PTHR46331:SF2">
    <property type="entry name" value="VALACYCLOVIR HYDROLASE"/>
    <property type="match status" value="1"/>
</dbReference>
<dbReference type="InterPro" id="IPR025735">
    <property type="entry name" value="RHIM"/>
</dbReference>
<dbReference type="InterPro" id="IPR029058">
    <property type="entry name" value="AB_hydrolase_fold"/>
</dbReference>
<dbReference type="SUPFAM" id="SSF56112">
    <property type="entry name" value="Protein kinase-like (PK-like)"/>
    <property type="match status" value="1"/>
</dbReference>
<dbReference type="SUPFAM" id="SSF47986">
    <property type="entry name" value="DEATH domain"/>
    <property type="match status" value="1"/>
</dbReference>
<reference evidence="5" key="1">
    <citation type="submission" date="2019-10" db="EMBL/GenBank/DDBJ databases">
        <authorList>
            <person name="Soares A.E.R."/>
            <person name="Aleixo A."/>
            <person name="Schneider P."/>
            <person name="Miyaki C.Y."/>
            <person name="Schneider M.P."/>
            <person name="Mello C."/>
            <person name="Vasconcelos A.T.R."/>
        </authorList>
    </citation>
    <scope>NUCLEOTIDE SEQUENCE</scope>
    <source>
        <tissue evidence="5">Muscle</tissue>
    </source>
</reference>
<evidence type="ECO:0000313" key="5">
    <source>
        <dbReference type="EMBL" id="KAJ7410965.1"/>
    </source>
</evidence>
<dbReference type="Gene3D" id="3.40.50.360">
    <property type="match status" value="2"/>
</dbReference>
<feature type="region of interest" description="Disordered" evidence="2">
    <location>
        <begin position="600"/>
        <end position="646"/>
    </location>
</feature>
<organism evidence="5 6">
    <name type="scientific">Willisornis vidua</name>
    <name type="common">Xingu scale-backed antbird</name>
    <dbReference type="NCBI Taxonomy" id="1566151"/>
    <lineage>
        <taxon>Eukaryota</taxon>
        <taxon>Metazoa</taxon>
        <taxon>Chordata</taxon>
        <taxon>Craniata</taxon>
        <taxon>Vertebrata</taxon>
        <taxon>Euteleostomi</taxon>
        <taxon>Archelosauria</taxon>
        <taxon>Archosauria</taxon>
        <taxon>Dinosauria</taxon>
        <taxon>Saurischia</taxon>
        <taxon>Theropoda</taxon>
        <taxon>Coelurosauria</taxon>
        <taxon>Aves</taxon>
        <taxon>Neognathae</taxon>
        <taxon>Neoaves</taxon>
        <taxon>Telluraves</taxon>
        <taxon>Australaves</taxon>
        <taxon>Passeriformes</taxon>
        <taxon>Thamnophilidae</taxon>
        <taxon>Willisornis</taxon>
    </lineage>
</organism>
<dbReference type="Gene3D" id="3.40.50.1820">
    <property type="entry name" value="alpha/beta hydrolase"/>
    <property type="match status" value="1"/>
</dbReference>
<gene>
    <name evidence="5" type="ORF">WISP_105319</name>
</gene>
<dbReference type="InterPro" id="IPR000488">
    <property type="entry name" value="Death_dom"/>
</dbReference>
<dbReference type="SMART" id="SM00005">
    <property type="entry name" value="DEATH"/>
    <property type="match status" value="1"/>
</dbReference>
<dbReference type="EMBL" id="WHWB01034372">
    <property type="protein sequence ID" value="KAJ7410965.1"/>
    <property type="molecule type" value="Genomic_DNA"/>
</dbReference>
<dbReference type="InterPro" id="IPR011029">
    <property type="entry name" value="DEATH-like_dom_sf"/>
</dbReference>
<feature type="coiled-coil region" evidence="1">
    <location>
        <begin position="473"/>
        <end position="503"/>
    </location>
</feature>
<dbReference type="SUPFAM" id="SSF53474">
    <property type="entry name" value="alpha/beta-Hydrolases"/>
    <property type="match status" value="1"/>
</dbReference>
<dbReference type="InterPro" id="IPR000719">
    <property type="entry name" value="Prot_kinase_dom"/>
</dbReference>
<dbReference type="InterPro" id="IPR001245">
    <property type="entry name" value="Ser-Thr/Tyr_kinase_cat_dom"/>
</dbReference>
<dbReference type="InterPro" id="IPR008271">
    <property type="entry name" value="Ser/Thr_kinase_AS"/>
</dbReference>
<evidence type="ECO:0000313" key="6">
    <source>
        <dbReference type="Proteomes" id="UP001145742"/>
    </source>
</evidence>
<evidence type="ECO:0000256" key="1">
    <source>
        <dbReference type="SAM" id="Coils"/>
    </source>
</evidence>
<dbReference type="SUPFAM" id="SSF52218">
    <property type="entry name" value="Flavoproteins"/>
    <property type="match status" value="2"/>
</dbReference>
<dbReference type="Pfam" id="PF02525">
    <property type="entry name" value="Flavodoxin_2"/>
    <property type="match status" value="1"/>
</dbReference>
<feature type="compositionally biased region" description="Polar residues" evidence="2">
    <location>
        <begin position="637"/>
        <end position="646"/>
    </location>
</feature>
<dbReference type="InterPro" id="IPR011009">
    <property type="entry name" value="Kinase-like_dom_sf"/>
</dbReference>
<comment type="caution">
    <text evidence="5">The sequence shown here is derived from an EMBL/GenBank/DDBJ whole genome shotgun (WGS) entry which is preliminary data.</text>
</comment>
<dbReference type="PROSITE" id="PS50011">
    <property type="entry name" value="PROTEIN_KINASE_DOM"/>
    <property type="match status" value="1"/>
</dbReference>
<dbReference type="PANTHER" id="PTHR46331">
    <property type="entry name" value="VALACYCLOVIR HYDROLASE"/>
    <property type="match status" value="1"/>
</dbReference>
<accession>A0ABQ9D347</accession>
<sequence>MAGKKVLIVYAHQEPKSFNGSLLKIAVEELTKQGCSVTVSDLYAMQFEPRATRNDIVGPLHNSEEFNYGVETWEAYKRGGLSKDLVEEQKKVQEADLLIFQFPLFWFSMPAILKGWMDRVLVQGFAYDLSKSYNGGLLQDKLSLFSFTTGGTKEKYASRGDVRYLLWPMQVVLGDVHPEAAERLSSGGKKVLIVYAHQEPKSFNGSLLKIAVEELTKQGCSVTVSDLYAMQFEPRATRNDIVGPLHNSEEFNYGVETWEAYKRGGLSKDLIEEQKKVQEADLLIFQHSLPLTVKGRFVLEIIEGMLYLHKQGFVHKDLKPENILVDRDFHIKIADLGVACFKSWSKLTQEESSRQKQITSKQQNNAGTLFYMAPEHLVNLNAKPVEKSDVYSFGIVIWAIFANKEPYENSINNNQIYYAITIGNRPNLEEITGKCPMEIIDLMKQCWAQESEKRPTFAEIYEKYLPFYRETLGKNIEEDLKNLKKMLDEEDKLLNRMESLQVDAAPEDISNGEVQNFSVYFAKDKVVHKANQPKSLHSSQGPVISDVNEALFAPCLMNEPVESCETSCTPSYDVERKLQCEYNYHVYGSRMDKAVRPVGYTPEMTEEERKRRVSSDPFAKPPLASQKSELHPRAEKTGSNTNQYVLSSHDPNFQLQAGSNTNPHLRSDHNPKLRLQAGSNTNLYILPKPEPSFGSRAAAAAPNQGTLDIFYGPNRNSLPTGNPEDLYELGLAGALQLSNPPVPESGQNLQSQTNANWYSNNSDTYAGNKDSAPFTRGTFAYRPSLPAAGSDLYTDDSSKYTISNSHAVQIGFNNHMSMVEYSQPVHTSPAVTEANYRAYEATGIFDDPTVLTDKHLNLVRENLARQWKHCARKLGFCDPEIDEIDHDYERDGLKEKVYQMLLKWEMKEGSKGSGQTDFGPQLKSMNKQLFTIVAWDPRGYGKSIPPSRDFPPDFYERDAKDAVDLMQALKFKKFSLLGWSDGGITALIAAAKYPNLIHKLVVWGANASVTQEDVRIYNGIRDVSKWSEKVKKPLEEMYGHEYFAKTCEAWVDGISRFADNSDGNICQQLLPDIKCPTFIIHGEKDPLVPQAHAEYIHKHIKGSRLLLMPEGKHNLHLRFAEDFNRQVEDFLR</sequence>
<dbReference type="InterPro" id="IPR029039">
    <property type="entry name" value="Flavoprotein-like_sf"/>
</dbReference>
<name>A0ABQ9D347_9PASS</name>
<dbReference type="Proteomes" id="UP001145742">
    <property type="component" value="Unassembled WGS sequence"/>
</dbReference>
<dbReference type="InterPro" id="IPR000073">
    <property type="entry name" value="AB_hydrolase_1"/>
</dbReference>
<feature type="domain" description="Death" evidence="4">
    <location>
        <begin position="852"/>
        <end position="927"/>
    </location>
</feature>
<evidence type="ECO:0000259" key="4">
    <source>
        <dbReference type="PROSITE" id="PS50017"/>
    </source>
</evidence>
<protein>
    <submittedName>
        <fullName evidence="5">Uncharacterized protein</fullName>
    </submittedName>
</protein>
<evidence type="ECO:0000259" key="3">
    <source>
        <dbReference type="PROSITE" id="PS50011"/>
    </source>
</evidence>
<proteinExistence type="predicted"/>
<dbReference type="Pfam" id="PF00531">
    <property type="entry name" value="Death"/>
    <property type="match status" value="1"/>
</dbReference>
<dbReference type="Gene3D" id="1.10.510.10">
    <property type="entry name" value="Transferase(Phosphotransferase) domain 1"/>
    <property type="match status" value="1"/>
</dbReference>
<keyword evidence="6" id="KW-1185">Reference proteome</keyword>
<dbReference type="Pfam" id="PF12721">
    <property type="entry name" value="RHIM"/>
    <property type="match status" value="1"/>
</dbReference>
<feature type="domain" description="Protein kinase" evidence="3">
    <location>
        <begin position="178"/>
        <end position="468"/>
    </location>
</feature>
<dbReference type="PROSITE" id="PS50017">
    <property type="entry name" value="DEATH_DOMAIN"/>
    <property type="match status" value="1"/>
</dbReference>
<dbReference type="Pfam" id="PF00561">
    <property type="entry name" value="Abhydrolase_1"/>
    <property type="match status" value="1"/>
</dbReference>
<evidence type="ECO:0000256" key="2">
    <source>
        <dbReference type="SAM" id="MobiDB-lite"/>
    </source>
</evidence>
<dbReference type="Pfam" id="PF07714">
    <property type="entry name" value="PK_Tyr_Ser-Thr"/>
    <property type="match status" value="1"/>
</dbReference>
<dbReference type="SMART" id="SM00220">
    <property type="entry name" value="S_TKc"/>
    <property type="match status" value="1"/>
</dbReference>